<evidence type="ECO:0000256" key="1">
    <source>
        <dbReference type="ARBA" id="ARBA00007494"/>
    </source>
</evidence>
<dbReference type="CDD" id="cd02440">
    <property type="entry name" value="AdoMet_MTases"/>
    <property type="match status" value="1"/>
</dbReference>
<dbReference type="OMA" id="GYTEEWL"/>
<dbReference type="EMBL" id="DF236952">
    <property type="protein sequence ID" value="GAQ77725.1"/>
    <property type="molecule type" value="Genomic_DNA"/>
</dbReference>
<keyword evidence="4 6" id="KW-0949">S-adenosyl-L-methionine</keyword>
<protein>
    <recommendedName>
        <fullName evidence="8">SAM-dependent MTase RsmB/NOP-type domain-containing protein</fullName>
    </recommendedName>
</protein>
<organism evidence="9 10">
    <name type="scientific">Klebsormidium nitens</name>
    <name type="common">Green alga</name>
    <name type="synonym">Ulothrix nitens</name>
    <dbReference type="NCBI Taxonomy" id="105231"/>
    <lineage>
        <taxon>Eukaryota</taxon>
        <taxon>Viridiplantae</taxon>
        <taxon>Streptophyta</taxon>
        <taxon>Klebsormidiophyceae</taxon>
        <taxon>Klebsormidiales</taxon>
        <taxon>Klebsormidiaceae</taxon>
        <taxon>Klebsormidium</taxon>
    </lineage>
</organism>
<dbReference type="Pfam" id="PF01189">
    <property type="entry name" value="Methyltr_RsmB-F"/>
    <property type="match status" value="2"/>
</dbReference>
<comment type="caution">
    <text evidence="6">Lacks conserved residue(s) required for the propagation of feature annotation.</text>
</comment>
<evidence type="ECO:0000256" key="5">
    <source>
        <dbReference type="ARBA" id="ARBA00022884"/>
    </source>
</evidence>
<dbReference type="InterPro" id="IPR015947">
    <property type="entry name" value="PUA-like_sf"/>
</dbReference>
<dbReference type="CDD" id="cd21150">
    <property type="entry name" value="PUA_NSun6-like"/>
    <property type="match status" value="1"/>
</dbReference>
<evidence type="ECO:0000313" key="9">
    <source>
        <dbReference type="EMBL" id="GAQ77725.1"/>
    </source>
</evidence>
<keyword evidence="3 6" id="KW-0808">Transferase</keyword>
<keyword evidence="10" id="KW-1185">Reference proteome</keyword>
<dbReference type="PROSITE" id="PS01153">
    <property type="entry name" value="NOL1_NOP2_SUN"/>
    <property type="match status" value="1"/>
</dbReference>
<feature type="compositionally biased region" description="Basic and acidic residues" evidence="7">
    <location>
        <begin position="335"/>
        <end position="352"/>
    </location>
</feature>
<dbReference type="InterPro" id="IPR023267">
    <property type="entry name" value="RCMT"/>
</dbReference>
<dbReference type="Proteomes" id="UP000054558">
    <property type="component" value="Unassembled WGS sequence"/>
</dbReference>
<evidence type="ECO:0000256" key="7">
    <source>
        <dbReference type="SAM" id="MobiDB-lite"/>
    </source>
</evidence>
<proteinExistence type="inferred from homology"/>
<dbReference type="PANTHER" id="PTHR22807">
    <property type="entry name" value="NOP2 YEAST -RELATED NOL1/NOP2/FMU SUN DOMAIN-CONTAINING"/>
    <property type="match status" value="1"/>
</dbReference>
<dbReference type="GO" id="GO:0008173">
    <property type="term" value="F:RNA methyltransferase activity"/>
    <property type="evidence" value="ECO:0007669"/>
    <property type="project" value="InterPro"/>
</dbReference>
<evidence type="ECO:0000313" key="10">
    <source>
        <dbReference type="Proteomes" id="UP000054558"/>
    </source>
</evidence>
<dbReference type="AlphaFoldDB" id="A0A1Y1HH12"/>
<feature type="binding site" evidence="6">
    <location>
        <position position="185"/>
    </location>
    <ligand>
        <name>S-adenosyl-L-methionine</name>
        <dbReference type="ChEBI" id="CHEBI:59789"/>
    </ligand>
</feature>
<evidence type="ECO:0000256" key="3">
    <source>
        <dbReference type="ARBA" id="ARBA00022679"/>
    </source>
</evidence>
<dbReference type="SMART" id="SM00359">
    <property type="entry name" value="PUA"/>
    <property type="match status" value="1"/>
</dbReference>
<feature type="compositionally biased region" description="Polar residues" evidence="7">
    <location>
        <begin position="361"/>
        <end position="371"/>
    </location>
</feature>
<dbReference type="InterPro" id="IPR036974">
    <property type="entry name" value="PUA_sf"/>
</dbReference>
<dbReference type="PROSITE" id="PS50890">
    <property type="entry name" value="PUA"/>
    <property type="match status" value="1"/>
</dbReference>
<feature type="compositionally biased region" description="Basic and acidic residues" evidence="7">
    <location>
        <begin position="308"/>
        <end position="320"/>
    </location>
</feature>
<dbReference type="PANTHER" id="PTHR22807:SF34">
    <property type="entry name" value="TRNA (CYTOSINE(72)-C(5))-METHYLTRANSFERASE NSUN6"/>
    <property type="match status" value="1"/>
</dbReference>
<dbReference type="Gene3D" id="3.40.50.150">
    <property type="entry name" value="Vaccinia Virus protein VP39"/>
    <property type="match status" value="2"/>
</dbReference>
<feature type="compositionally biased region" description="Polar residues" evidence="7">
    <location>
        <begin position="439"/>
        <end position="451"/>
    </location>
</feature>
<dbReference type="Pfam" id="PF01472">
    <property type="entry name" value="PUA"/>
    <property type="match status" value="1"/>
</dbReference>
<dbReference type="InterPro" id="IPR001678">
    <property type="entry name" value="MeTrfase_RsmB-F_NOP2_dom"/>
</dbReference>
<feature type="compositionally biased region" description="Basic and acidic residues" evidence="7">
    <location>
        <begin position="454"/>
        <end position="473"/>
    </location>
</feature>
<dbReference type="InterPro" id="IPR049560">
    <property type="entry name" value="MeTrfase_RsmB-F_NOP2_cat"/>
</dbReference>
<accession>A0A1Y1HH12</accession>
<feature type="binding site" evidence="6">
    <location>
        <position position="212"/>
    </location>
    <ligand>
        <name>S-adenosyl-L-methionine</name>
        <dbReference type="ChEBI" id="CHEBI:59789"/>
    </ligand>
</feature>
<keyword evidence="5 6" id="KW-0694">RNA-binding</keyword>
<reference evidence="9 10" key="1">
    <citation type="journal article" date="2014" name="Nat. Commun.">
        <title>Klebsormidium flaccidum genome reveals primary factors for plant terrestrial adaptation.</title>
        <authorList>
            <person name="Hori K."/>
            <person name="Maruyama F."/>
            <person name="Fujisawa T."/>
            <person name="Togashi T."/>
            <person name="Yamamoto N."/>
            <person name="Seo M."/>
            <person name="Sato S."/>
            <person name="Yamada T."/>
            <person name="Mori H."/>
            <person name="Tajima N."/>
            <person name="Moriyama T."/>
            <person name="Ikeuchi M."/>
            <person name="Watanabe M."/>
            <person name="Wada H."/>
            <person name="Kobayashi K."/>
            <person name="Saito M."/>
            <person name="Masuda T."/>
            <person name="Sasaki-Sekimoto Y."/>
            <person name="Mashiguchi K."/>
            <person name="Awai K."/>
            <person name="Shimojima M."/>
            <person name="Masuda S."/>
            <person name="Iwai M."/>
            <person name="Nobusawa T."/>
            <person name="Narise T."/>
            <person name="Kondo S."/>
            <person name="Saito H."/>
            <person name="Sato R."/>
            <person name="Murakawa M."/>
            <person name="Ihara Y."/>
            <person name="Oshima-Yamada Y."/>
            <person name="Ohtaka K."/>
            <person name="Satoh M."/>
            <person name="Sonobe K."/>
            <person name="Ishii M."/>
            <person name="Ohtani R."/>
            <person name="Kanamori-Sato M."/>
            <person name="Honoki R."/>
            <person name="Miyazaki D."/>
            <person name="Mochizuki H."/>
            <person name="Umetsu J."/>
            <person name="Higashi K."/>
            <person name="Shibata D."/>
            <person name="Kamiya Y."/>
            <person name="Sato N."/>
            <person name="Nakamura Y."/>
            <person name="Tabata S."/>
            <person name="Ida S."/>
            <person name="Kurokawa K."/>
            <person name="Ohta H."/>
        </authorList>
    </citation>
    <scope>NUCLEOTIDE SEQUENCE [LARGE SCALE GENOMIC DNA]</scope>
    <source>
        <strain evidence="9 10">NIES-2285</strain>
    </source>
</reference>
<feature type="domain" description="SAM-dependent MTase RsmB/NOP-type" evidence="8">
    <location>
        <begin position="491"/>
        <end position="629"/>
    </location>
</feature>
<dbReference type="InterPro" id="IPR002478">
    <property type="entry name" value="PUA"/>
</dbReference>
<dbReference type="GO" id="GO:0003723">
    <property type="term" value="F:RNA binding"/>
    <property type="evidence" value="ECO:0007669"/>
    <property type="project" value="UniProtKB-UniRule"/>
</dbReference>
<feature type="binding site" evidence="6">
    <location>
        <position position="497"/>
    </location>
    <ligand>
        <name>S-adenosyl-L-methionine</name>
        <dbReference type="ChEBI" id="CHEBI:59789"/>
    </ligand>
</feature>
<sequence>MVAGWPHTVDYSDKDGLPLKEVLVSRKCGEAVLRGAEVFVPGVLACEAAINAGDEVAVSVHVESLFPAPTRGTTLGSSHDAATPSRDRWFIGRGRALLSRAAIFRQEQGIAVEMVHRVYSHPSLYDLTTQWAEGVFLQHLPSVVAACVLGPKPGERILDMCASPGGKTTAIGILMKNKGEIIALDRSQSKVQQIERLASQMGLTCIKAFKMDATLCVREPAKPDSVAGMAVSDSKEAGRKKVSETVEENGEIDGIPTRPEPCTSEELIDGGLENRTDSSSNGVAEPESAGETGLAAEWRLAEVPVGVDGKEGSADRRNSSEEAELGSSQALSKQLDPERRHANCAIESREVSPGDSPSIRIVQTGQTNPRESSVHSKPDNTGDETGNNYRGETYESGEPCHKHAVSGSADVRVATDPGHSEPGPSPQAEPANVRADSITPPTIESLNTSSAPRVCDRRGSTLEKRAQRKEARWLRSNQKSAKLDKLEPGSFDRVLLDAPCSALGLRPRLFVGGVTLQSLRQDGVYKRRFLDQAVKLVKPGGFIVYSTCTLNPGENEALVRYALETYPCLRLVPQEPRLGGPGLVGGGDVFDGTGYREWLREGEQNSVQRFDPDGPLDTIGFFIAKFQKSGAQT</sequence>
<dbReference type="Gene3D" id="2.30.130.10">
    <property type="entry name" value="PUA domain"/>
    <property type="match status" value="1"/>
</dbReference>
<comment type="similarity">
    <text evidence="1 6">Belongs to the class I-like SAM-binding methyltransferase superfamily. RsmB/NOP family.</text>
</comment>
<evidence type="ECO:0000259" key="8">
    <source>
        <dbReference type="PROSITE" id="PS51686"/>
    </source>
</evidence>
<dbReference type="InterPro" id="IPR018314">
    <property type="entry name" value="RsmB/NOL1/NOP2-like_CS"/>
</dbReference>
<dbReference type="GO" id="GO:0001510">
    <property type="term" value="P:RNA methylation"/>
    <property type="evidence" value="ECO:0000318"/>
    <property type="project" value="GO_Central"/>
</dbReference>
<feature type="region of interest" description="Disordered" evidence="7">
    <location>
        <begin position="227"/>
        <end position="473"/>
    </location>
</feature>
<dbReference type="SUPFAM" id="SSF88697">
    <property type="entry name" value="PUA domain-like"/>
    <property type="match status" value="1"/>
</dbReference>
<keyword evidence="2 6" id="KW-0489">Methyltransferase</keyword>
<dbReference type="PROSITE" id="PS51686">
    <property type="entry name" value="SAM_MT_RSMB_NOP"/>
    <property type="match status" value="2"/>
</dbReference>
<gene>
    <name evidence="9" type="ORF">KFL_000030055</name>
</gene>
<evidence type="ECO:0000256" key="4">
    <source>
        <dbReference type="ARBA" id="ARBA00022691"/>
    </source>
</evidence>
<feature type="compositionally biased region" description="Basic and acidic residues" evidence="7">
    <location>
        <begin position="233"/>
        <end position="244"/>
    </location>
</feature>
<dbReference type="SUPFAM" id="SSF53335">
    <property type="entry name" value="S-adenosyl-L-methionine-dependent methyltransferases"/>
    <property type="match status" value="2"/>
</dbReference>
<dbReference type="OrthoDB" id="260824at2759"/>
<evidence type="ECO:0000256" key="6">
    <source>
        <dbReference type="PROSITE-ProRule" id="PRU01023"/>
    </source>
</evidence>
<evidence type="ECO:0000256" key="2">
    <source>
        <dbReference type="ARBA" id="ARBA00022603"/>
    </source>
</evidence>
<dbReference type="STRING" id="105231.A0A1Y1HH12"/>
<feature type="active site" description="Nucleophile" evidence="6">
    <location>
        <position position="548"/>
    </location>
</feature>
<name>A0A1Y1HH12_KLENI</name>
<feature type="domain" description="SAM-dependent MTase RsmB/NOP-type" evidence="8">
    <location>
        <begin position="58"/>
        <end position="214"/>
    </location>
</feature>
<dbReference type="InterPro" id="IPR029063">
    <property type="entry name" value="SAM-dependent_MTases_sf"/>
</dbReference>